<accession>A0AAD6TTR4</accession>
<evidence type="ECO:0000313" key="2">
    <source>
        <dbReference type="EMBL" id="KAJ7077984.1"/>
    </source>
</evidence>
<name>A0AAD6TTR4_9AGAR</name>
<dbReference type="Proteomes" id="UP001222325">
    <property type="component" value="Unassembled WGS sequence"/>
</dbReference>
<evidence type="ECO:0000313" key="3">
    <source>
        <dbReference type="Proteomes" id="UP001222325"/>
    </source>
</evidence>
<organism evidence="2 3">
    <name type="scientific">Mycena belliarum</name>
    <dbReference type="NCBI Taxonomy" id="1033014"/>
    <lineage>
        <taxon>Eukaryota</taxon>
        <taxon>Fungi</taxon>
        <taxon>Dikarya</taxon>
        <taxon>Basidiomycota</taxon>
        <taxon>Agaricomycotina</taxon>
        <taxon>Agaricomycetes</taxon>
        <taxon>Agaricomycetidae</taxon>
        <taxon>Agaricales</taxon>
        <taxon>Marasmiineae</taxon>
        <taxon>Mycenaceae</taxon>
        <taxon>Mycena</taxon>
    </lineage>
</organism>
<feature type="compositionally biased region" description="Basic and acidic residues" evidence="1">
    <location>
        <begin position="53"/>
        <end position="73"/>
    </location>
</feature>
<protein>
    <submittedName>
        <fullName evidence="2">Uncharacterized protein</fullName>
    </submittedName>
</protein>
<feature type="compositionally biased region" description="Polar residues" evidence="1">
    <location>
        <begin position="24"/>
        <end position="34"/>
    </location>
</feature>
<proteinExistence type="predicted"/>
<dbReference type="EMBL" id="JARJCN010000069">
    <property type="protein sequence ID" value="KAJ7077984.1"/>
    <property type="molecule type" value="Genomic_DNA"/>
</dbReference>
<comment type="caution">
    <text evidence="2">The sequence shown here is derived from an EMBL/GenBank/DDBJ whole genome shotgun (WGS) entry which is preliminary data.</text>
</comment>
<feature type="region of interest" description="Disordered" evidence="1">
    <location>
        <begin position="1"/>
        <end position="73"/>
    </location>
</feature>
<dbReference type="AlphaFoldDB" id="A0AAD6TTR4"/>
<feature type="region of interest" description="Disordered" evidence="1">
    <location>
        <begin position="105"/>
        <end position="137"/>
    </location>
</feature>
<reference evidence="2" key="1">
    <citation type="submission" date="2023-03" db="EMBL/GenBank/DDBJ databases">
        <title>Massive genome expansion in bonnet fungi (Mycena s.s.) driven by repeated elements and novel gene families across ecological guilds.</title>
        <authorList>
            <consortium name="Lawrence Berkeley National Laboratory"/>
            <person name="Harder C.B."/>
            <person name="Miyauchi S."/>
            <person name="Viragh M."/>
            <person name="Kuo A."/>
            <person name="Thoen E."/>
            <person name="Andreopoulos B."/>
            <person name="Lu D."/>
            <person name="Skrede I."/>
            <person name="Drula E."/>
            <person name="Henrissat B."/>
            <person name="Morin E."/>
            <person name="Kohler A."/>
            <person name="Barry K."/>
            <person name="LaButti K."/>
            <person name="Morin E."/>
            <person name="Salamov A."/>
            <person name="Lipzen A."/>
            <person name="Mereny Z."/>
            <person name="Hegedus B."/>
            <person name="Baldrian P."/>
            <person name="Stursova M."/>
            <person name="Weitz H."/>
            <person name="Taylor A."/>
            <person name="Grigoriev I.V."/>
            <person name="Nagy L.G."/>
            <person name="Martin F."/>
            <person name="Kauserud H."/>
        </authorList>
    </citation>
    <scope>NUCLEOTIDE SEQUENCE</scope>
    <source>
        <strain evidence="2">CBHHK173m</strain>
    </source>
</reference>
<evidence type="ECO:0000256" key="1">
    <source>
        <dbReference type="SAM" id="MobiDB-lite"/>
    </source>
</evidence>
<gene>
    <name evidence="2" type="ORF">B0H15DRAFT_539863</name>
</gene>
<sequence length="243" mass="26404">MTGPGRISGTALIVPAAWPDSRLQPANSRSNSGARGSILVSMVGPPDLQGQQRRAERQQDNFDSDPGAKRQTTHDDALPLFTLLARSSHPSLLWTLSPARLSYPAAGKGRPPGPGSSVVNSFPRSRGVSRREGPHAVVPARRRPLGREQPCAFWALEDCWARRTGCALGARGYGAARRLECTLKLSRWTTTNAKSLADALSEYSYHQLHALEHGRALRCTVSSPDFNAILARPDATWLQIPRA</sequence>
<keyword evidence="3" id="KW-1185">Reference proteome</keyword>